<dbReference type="EMBL" id="JPVP01000055">
    <property type="protein sequence ID" value="KGR84917.1"/>
    <property type="molecule type" value="Genomic_DNA"/>
</dbReference>
<dbReference type="GO" id="GO:0008684">
    <property type="term" value="F:2-oxopent-4-enoate hydratase activity"/>
    <property type="evidence" value="ECO:0007669"/>
    <property type="project" value="TreeGrafter"/>
</dbReference>
<evidence type="ECO:0000313" key="4">
    <source>
        <dbReference type="Proteomes" id="UP000030437"/>
    </source>
</evidence>
<dbReference type="RefSeq" id="WP_036154371.1">
    <property type="nucleotide sequence ID" value="NZ_AVCX01000006.1"/>
</dbReference>
<dbReference type="InterPro" id="IPR036663">
    <property type="entry name" value="Fumarylacetoacetase_C_sf"/>
</dbReference>
<accession>A0A0A3JD14</accession>
<dbReference type="PANTHER" id="PTHR30143">
    <property type="entry name" value="ACID HYDRATASE"/>
    <property type="match status" value="1"/>
</dbReference>
<evidence type="ECO:0000313" key="3">
    <source>
        <dbReference type="EMBL" id="KGR84917.1"/>
    </source>
</evidence>
<dbReference type="STRING" id="1220589.CD32_10680"/>
<dbReference type="Proteomes" id="UP000030437">
    <property type="component" value="Unassembled WGS sequence"/>
</dbReference>
<gene>
    <name evidence="3" type="ORF">CD32_10680</name>
</gene>
<dbReference type="eggNOG" id="COG3971">
    <property type="taxonomic scope" value="Bacteria"/>
</dbReference>
<keyword evidence="4" id="KW-1185">Reference proteome</keyword>
<name>A0A0A3JD14_9BACI</name>
<dbReference type="SUPFAM" id="SSF56529">
    <property type="entry name" value="FAH"/>
    <property type="match status" value="1"/>
</dbReference>
<feature type="domain" description="Fumarylacetoacetase-like C-terminal" evidence="2">
    <location>
        <begin position="82"/>
        <end position="256"/>
    </location>
</feature>
<dbReference type="InterPro" id="IPR011234">
    <property type="entry name" value="Fumarylacetoacetase-like_C"/>
</dbReference>
<comment type="caution">
    <text evidence="3">The sequence shown here is derived from an EMBL/GenBank/DDBJ whole genome shotgun (WGS) entry which is preliminary data.</text>
</comment>
<evidence type="ECO:0000259" key="2">
    <source>
        <dbReference type="Pfam" id="PF01557"/>
    </source>
</evidence>
<dbReference type="AlphaFoldDB" id="A0A0A3JD14"/>
<reference evidence="3 4" key="1">
    <citation type="submission" date="2014-02" db="EMBL/GenBank/DDBJ databases">
        <title>Draft genome sequence of Lysinibacillus odysseyi NBRC 100172.</title>
        <authorList>
            <person name="Zhang F."/>
            <person name="Wang G."/>
            <person name="Zhang L."/>
        </authorList>
    </citation>
    <scope>NUCLEOTIDE SEQUENCE [LARGE SCALE GENOMIC DNA]</scope>
    <source>
        <strain evidence="3 4">NBRC 100172</strain>
    </source>
</reference>
<dbReference type="PANTHER" id="PTHR30143:SF0">
    <property type="entry name" value="2-KETO-4-PENTENOATE HYDRATASE"/>
    <property type="match status" value="1"/>
</dbReference>
<evidence type="ECO:0000256" key="1">
    <source>
        <dbReference type="ARBA" id="ARBA00023239"/>
    </source>
</evidence>
<sequence length="257" mass="28195">MGNVFEYVERVANAQMNKEAIEKITNSHPALTIEEAYEIQRLSIEKSISADNPFIGWKMGLTSKAKQQQVGVDSTIYGRLTENMLLRTNEIVAADYIHPRVEPEIAFTFKKAIAGDNVTPQQVWTAVEYVYLALEVIDSRYENFSFSLPDVIADNASSTKFLLGSQPYAPTTTNWAAVQVSMYQNDEKKHEGGGAAILDHPIHSVMELLAQLSKEGRGIMPGDVVLAGAMTDAVAVKAGDMVTANYGPLGMLTLHVK</sequence>
<dbReference type="GO" id="GO:0005737">
    <property type="term" value="C:cytoplasm"/>
    <property type="evidence" value="ECO:0007669"/>
    <property type="project" value="TreeGrafter"/>
</dbReference>
<keyword evidence="1" id="KW-0456">Lyase</keyword>
<dbReference type="Pfam" id="PF01557">
    <property type="entry name" value="FAA_hydrolase"/>
    <property type="match status" value="1"/>
</dbReference>
<dbReference type="Gene3D" id="3.90.850.10">
    <property type="entry name" value="Fumarylacetoacetase-like, C-terminal domain"/>
    <property type="match status" value="1"/>
</dbReference>
<organism evidence="3 4">
    <name type="scientific">Lysinibacillus odysseyi 34hs-1 = NBRC 100172</name>
    <dbReference type="NCBI Taxonomy" id="1220589"/>
    <lineage>
        <taxon>Bacteria</taxon>
        <taxon>Bacillati</taxon>
        <taxon>Bacillota</taxon>
        <taxon>Bacilli</taxon>
        <taxon>Bacillales</taxon>
        <taxon>Bacillaceae</taxon>
        <taxon>Lysinibacillus</taxon>
    </lineage>
</organism>
<proteinExistence type="predicted"/>
<protein>
    <submittedName>
        <fullName evidence="3">4-oxalocrotonate decarboxylase</fullName>
    </submittedName>
</protein>
<dbReference type="InterPro" id="IPR050772">
    <property type="entry name" value="Hydratase-Decarb/MhpD_sf"/>
</dbReference>